<dbReference type="VEuPathDB" id="VectorBase:HLOH_042978"/>
<evidence type="ECO:0000313" key="3">
    <source>
        <dbReference type="EMBL" id="KAH9369289.1"/>
    </source>
</evidence>
<evidence type="ECO:0000256" key="1">
    <source>
        <dbReference type="SAM" id="MobiDB-lite"/>
    </source>
</evidence>
<dbReference type="OrthoDB" id="6506453at2759"/>
<feature type="compositionally biased region" description="Acidic residues" evidence="1">
    <location>
        <begin position="259"/>
        <end position="268"/>
    </location>
</feature>
<evidence type="ECO:0000313" key="4">
    <source>
        <dbReference type="Proteomes" id="UP000821853"/>
    </source>
</evidence>
<comment type="caution">
    <text evidence="3">The sequence shown here is derived from an EMBL/GenBank/DDBJ whole genome shotgun (WGS) entry which is preliminary data.</text>
</comment>
<gene>
    <name evidence="3" type="ORF">HPB48_012365</name>
</gene>
<feature type="signal peptide" evidence="2">
    <location>
        <begin position="1"/>
        <end position="21"/>
    </location>
</feature>
<dbReference type="AlphaFoldDB" id="A0A9J6G3F7"/>
<accession>A0A9J6G3F7</accession>
<proteinExistence type="predicted"/>
<keyword evidence="4" id="KW-1185">Reference proteome</keyword>
<feature type="compositionally biased region" description="Low complexity" evidence="1">
    <location>
        <begin position="212"/>
        <end position="231"/>
    </location>
</feature>
<keyword evidence="2" id="KW-0732">Signal</keyword>
<feature type="chain" id="PRO_5039954265" evidence="2">
    <location>
        <begin position="22"/>
        <end position="292"/>
    </location>
</feature>
<reference evidence="3 4" key="1">
    <citation type="journal article" date="2020" name="Cell">
        <title>Large-Scale Comparative Analyses of Tick Genomes Elucidate Their Genetic Diversity and Vector Capacities.</title>
        <authorList>
            <consortium name="Tick Genome and Microbiome Consortium (TIGMIC)"/>
            <person name="Jia N."/>
            <person name="Wang J."/>
            <person name="Shi W."/>
            <person name="Du L."/>
            <person name="Sun Y."/>
            <person name="Zhan W."/>
            <person name="Jiang J.F."/>
            <person name="Wang Q."/>
            <person name="Zhang B."/>
            <person name="Ji P."/>
            <person name="Bell-Sakyi L."/>
            <person name="Cui X.M."/>
            <person name="Yuan T.T."/>
            <person name="Jiang B.G."/>
            <person name="Yang W.F."/>
            <person name="Lam T.T."/>
            <person name="Chang Q.C."/>
            <person name="Ding S.J."/>
            <person name="Wang X.J."/>
            <person name="Zhu J.G."/>
            <person name="Ruan X.D."/>
            <person name="Zhao L."/>
            <person name="Wei J.T."/>
            <person name="Ye R.Z."/>
            <person name="Que T.C."/>
            <person name="Du C.H."/>
            <person name="Zhou Y.H."/>
            <person name="Cheng J.X."/>
            <person name="Dai P.F."/>
            <person name="Guo W.B."/>
            <person name="Han X.H."/>
            <person name="Huang E.J."/>
            <person name="Li L.F."/>
            <person name="Wei W."/>
            <person name="Gao Y.C."/>
            <person name="Liu J.Z."/>
            <person name="Shao H.Z."/>
            <person name="Wang X."/>
            <person name="Wang C.C."/>
            <person name="Yang T.C."/>
            <person name="Huo Q.B."/>
            <person name="Li W."/>
            <person name="Chen H.Y."/>
            <person name="Chen S.E."/>
            <person name="Zhou L.G."/>
            <person name="Ni X.B."/>
            <person name="Tian J.H."/>
            <person name="Sheng Y."/>
            <person name="Liu T."/>
            <person name="Pan Y.S."/>
            <person name="Xia L.Y."/>
            <person name="Li J."/>
            <person name="Zhao F."/>
            <person name="Cao W.C."/>
        </authorList>
    </citation>
    <scope>NUCLEOTIDE SEQUENCE [LARGE SCALE GENOMIC DNA]</scope>
    <source>
        <strain evidence="3">HaeL-2018</strain>
    </source>
</reference>
<dbReference type="EMBL" id="JABSTR010000004">
    <property type="protein sequence ID" value="KAH9369289.1"/>
    <property type="molecule type" value="Genomic_DNA"/>
</dbReference>
<dbReference type="Proteomes" id="UP000821853">
    <property type="component" value="Chromosome 2"/>
</dbReference>
<name>A0A9J6G3F7_HAELO</name>
<feature type="compositionally biased region" description="Low complexity" evidence="1">
    <location>
        <begin position="167"/>
        <end position="191"/>
    </location>
</feature>
<sequence>MNVRAFLLLGFAAALVASATCAQHGDEADEHRVVKRGILESIASGARSLRDGAAEFFGRSWSSVKAAFTDFMNWLRGSPSSRNDQSFKPPPAPSAGDETEFGVHLVHHHHDHQEPCPESGHETTIEPTEQRGSTDATVSRANGPASTTTTQSADDSIARAAGGQGQSTASPAATSSVATTLAPALETAEVAKSATTSPSDDADGEAPETTQERTASTPQTTTTGAVGSSATRDVAEPTATAKTPVPSIDATSRPTLPPDDLDPSENDIDSPPSNKPPQRRKNGPGFVISDAH</sequence>
<feature type="region of interest" description="Disordered" evidence="1">
    <location>
        <begin position="79"/>
        <end position="98"/>
    </location>
</feature>
<dbReference type="OMA" id="FERSWAG"/>
<feature type="compositionally biased region" description="Polar residues" evidence="1">
    <location>
        <begin position="125"/>
        <end position="154"/>
    </location>
</feature>
<evidence type="ECO:0000256" key="2">
    <source>
        <dbReference type="SAM" id="SignalP"/>
    </source>
</evidence>
<feature type="compositionally biased region" description="Basic and acidic residues" evidence="1">
    <location>
        <begin position="111"/>
        <end position="124"/>
    </location>
</feature>
<feature type="region of interest" description="Disordered" evidence="1">
    <location>
        <begin position="108"/>
        <end position="292"/>
    </location>
</feature>
<organism evidence="3 4">
    <name type="scientific">Haemaphysalis longicornis</name>
    <name type="common">Bush tick</name>
    <dbReference type="NCBI Taxonomy" id="44386"/>
    <lineage>
        <taxon>Eukaryota</taxon>
        <taxon>Metazoa</taxon>
        <taxon>Ecdysozoa</taxon>
        <taxon>Arthropoda</taxon>
        <taxon>Chelicerata</taxon>
        <taxon>Arachnida</taxon>
        <taxon>Acari</taxon>
        <taxon>Parasitiformes</taxon>
        <taxon>Ixodida</taxon>
        <taxon>Ixodoidea</taxon>
        <taxon>Ixodidae</taxon>
        <taxon>Haemaphysalinae</taxon>
        <taxon>Haemaphysalis</taxon>
    </lineage>
</organism>
<protein>
    <submittedName>
        <fullName evidence="3">Uncharacterized protein</fullName>
    </submittedName>
</protein>